<dbReference type="EMBL" id="JARTLD010000045">
    <property type="protein sequence ID" value="MED5019198.1"/>
    <property type="molecule type" value="Genomic_DNA"/>
</dbReference>
<dbReference type="SUPFAM" id="SSF109998">
    <property type="entry name" value="Triger factor/SurA peptide-binding domain-like"/>
    <property type="match status" value="1"/>
</dbReference>
<dbReference type="GO" id="GO:0016853">
    <property type="term" value="F:isomerase activity"/>
    <property type="evidence" value="ECO:0007669"/>
    <property type="project" value="UniProtKB-KW"/>
</dbReference>
<organism evidence="3 4">
    <name type="scientific">Paenibacillus chibensis</name>
    <dbReference type="NCBI Taxonomy" id="59846"/>
    <lineage>
        <taxon>Bacteria</taxon>
        <taxon>Bacillati</taxon>
        <taxon>Bacillota</taxon>
        <taxon>Bacilli</taxon>
        <taxon>Bacillales</taxon>
        <taxon>Paenibacillaceae</taxon>
        <taxon>Paenibacillus</taxon>
    </lineage>
</organism>
<keyword evidence="1" id="KW-0812">Transmembrane</keyword>
<name>A0ABU6PWD0_9BACL</name>
<keyword evidence="1" id="KW-1133">Transmembrane helix</keyword>
<evidence type="ECO:0000313" key="4">
    <source>
        <dbReference type="Proteomes" id="UP001343257"/>
    </source>
</evidence>
<dbReference type="PANTHER" id="PTHR47245:SF2">
    <property type="entry name" value="PEPTIDYL-PROLYL CIS-TRANS ISOMERASE HP_0175-RELATED"/>
    <property type="match status" value="1"/>
</dbReference>
<comment type="caution">
    <text evidence="3">The sequence shown here is derived from an EMBL/GenBank/DDBJ whole genome shotgun (WGS) entry which is preliminary data.</text>
</comment>
<dbReference type="Gene3D" id="3.10.50.40">
    <property type="match status" value="1"/>
</dbReference>
<dbReference type="PANTHER" id="PTHR47245">
    <property type="entry name" value="PEPTIDYLPROLYL ISOMERASE"/>
    <property type="match status" value="1"/>
</dbReference>
<evidence type="ECO:0000256" key="1">
    <source>
        <dbReference type="SAM" id="Phobius"/>
    </source>
</evidence>
<dbReference type="Gene3D" id="1.10.4030.10">
    <property type="entry name" value="Porin chaperone SurA, peptide-binding domain"/>
    <property type="match status" value="1"/>
</dbReference>
<protein>
    <submittedName>
        <fullName evidence="3">Peptidyl-prolyl cis-trans isomerase</fullName>
    </submittedName>
</protein>
<dbReference type="InterPro" id="IPR000297">
    <property type="entry name" value="PPIase_PpiC"/>
</dbReference>
<dbReference type="Pfam" id="PF13145">
    <property type="entry name" value="Rotamase_2"/>
    <property type="match status" value="1"/>
</dbReference>
<dbReference type="InterPro" id="IPR050245">
    <property type="entry name" value="PrsA_foldase"/>
</dbReference>
<gene>
    <name evidence="3" type="ORF">P9847_17955</name>
</gene>
<reference evidence="3 4" key="1">
    <citation type="submission" date="2023-03" db="EMBL/GenBank/DDBJ databases">
        <title>Bacillus Genome Sequencing.</title>
        <authorList>
            <person name="Dunlap C."/>
        </authorList>
    </citation>
    <scope>NUCLEOTIDE SEQUENCE [LARGE SCALE GENOMIC DNA]</scope>
    <source>
        <strain evidence="3 4">NRS-52</strain>
    </source>
</reference>
<dbReference type="RefSeq" id="WP_328280018.1">
    <property type="nucleotide sequence ID" value="NZ_JARTLD010000045.1"/>
</dbReference>
<proteinExistence type="predicted"/>
<dbReference type="InterPro" id="IPR046357">
    <property type="entry name" value="PPIase_dom_sf"/>
</dbReference>
<dbReference type="InterPro" id="IPR027304">
    <property type="entry name" value="Trigger_fact/SurA_dom_sf"/>
</dbReference>
<accession>A0ABU6PWD0</accession>
<sequence length="371" mass="41887">MRIFTVKAWKRARVSIMACALLAVGMAGVVFVMENPSDAPSEKEFRGGSRLLSHGLEQEEAVLTVDGEPVSLREFEAAMLRERLATIRLFQTKYGAVYDQGFWNRSYGGKTPLETLRQTALEQMIRLKVQQIAAMREGVIQNISYDRTLQKRGKENQEREAAVRSGKVIYGPVQYGEEEYFQYTFSNMLTSLKKHLAASKLALSPEEISLFYDENKESLYQGVPMVRTRKLMFSDQTEGAAEKARKASVQAKKLHSLEKAAAYMSGKGRLSVQVFDASSLRDDSRYEPKLLMTAQLLKPGEISGAITVSGGYAVLEGLERIEGGFVPQTEAVEDIRSRLLDRKYGEWLEDQVRHAQVEINRSMFEKLEIKD</sequence>
<keyword evidence="1" id="KW-0472">Membrane</keyword>
<dbReference type="Proteomes" id="UP001343257">
    <property type="component" value="Unassembled WGS sequence"/>
</dbReference>
<keyword evidence="3" id="KW-0413">Isomerase</keyword>
<evidence type="ECO:0000313" key="3">
    <source>
        <dbReference type="EMBL" id="MED5019198.1"/>
    </source>
</evidence>
<keyword evidence="4" id="KW-1185">Reference proteome</keyword>
<evidence type="ECO:0000259" key="2">
    <source>
        <dbReference type="Pfam" id="PF13145"/>
    </source>
</evidence>
<feature type="domain" description="PpiC" evidence="2">
    <location>
        <begin position="204"/>
        <end position="324"/>
    </location>
</feature>
<feature type="transmembrane region" description="Helical" evidence="1">
    <location>
        <begin position="12"/>
        <end position="33"/>
    </location>
</feature>